<gene>
    <name evidence="1" type="ORF">CHS0354_035313</name>
</gene>
<reference evidence="1" key="2">
    <citation type="journal article" date="2021" name="Genome Biol. Evol.">
        <title>Developing a high-quality reference genome for a parasitic bivalve with doubly uniparental inheritance (Bivalvia: Unionida).</title>
        <authorList>
            <person name="Smith C.H."/>
        </authorList>
    </citation>
    <scope>NUCLEOTIDE SEQUENCE</scope>
    <source>
        <strain evidence="1">CHS0354</strain>
        <tissue evidence="1">Mantle</tissue>
    </source>
</reference>
<dbReference type="AlphaFoldDB" id="A0AAE0S2S5"/>
<evidence type="ECO:0000313" key="1">
    <source>
        <dbReference type="EMBL" id="KAK3584232.1"/>
    </source>
</evidence>
<dbReference type="EMBL" id="JAEAOA010002069">
    <property type="protein sequence ID" value="KAK3584232.1"/>
    <property type="molecule type" value="Genomic_DNA"/>
</dbReference>
<keyword evidence="2" id="KW-1185">Reference proteome</keyword>
<dbReference type="Proteomes" id="UP001195483">
    <property type="component" value="Unassembled WGS sequence"/>
</dbReference>
<sequence>MNNDNEIFSYEESIFDAEGNFLKGQFEDFREKSLIKMEIKSNRKYEVFFTEKGNPLKKYEGKIGNSVVFPSELYKFVEKKASGLKPGEEVKVTILTVILFNCTRHAGKIMKSVSAQMNREAQYLKALRITLKNIETCGICTEKDRSYMQKVIQGFLLNHFHLKISEHIAKNEGITMDERFMMALSNILYQTVFPEVRAMFDAKPELVESICREVTEEAYEECLSSGFSCEEQLYYRVFKKLYPQKTARDFVLSILNNPEILKLIALYKFERQVPDCAVRNRFSAILNKEDAHIILPLVDRYLNKGRSARLVSLIKSGDWRLEADFLEAGLF</sequence>
<evidence type="ECO:0000313" key="2">
    <source>
        <dbReference type="Proteomes" id="UP001195483"/>
    </source>
</evidence>
<reference evidence="1" key="3">
    <citation type="submission" date="2023-05" db="EMBL/GenBank/DDBJ databases">
        <authorList>
            <person name="Smith C.H."/>
        </authorList>
    </citation>
    <scope>NUCLEOTIDE SEQUENCE</scope>
    <source>
        <strain evidence="1">CHS0354</strain>
        <tissue evidence="1">Mantle</tissue>
    </source>
</reference>
<protein>
    <submittedName>
        <fullName evidence="1">Uncharacterized protein</fullName>
    </submittedName>
</protein>
<name>A0AAE0S2S5_9BIVA</name>
<reference evidence="1" key="1">
    <citation type="journal article" date="2021" name="Genome Biol. Evol.">
        <title>A High-Quality Reference Genome for a Parasitic Bivalve with Doubly Uniparental Inheritance (Bivalvia: Unionida).</title>
        <authorList>
            <person name="Smith C.H."/>
        </authorList>
    </citation>
    <scope>NUCLEOTIDE SEQUENCE</scope>
    <source>
        <strain evidence="1">CHS0354</strain>
    </source>
</reference>
<accession>A0AAE0S2S5</accession>
<proteinExistence type="predicted"/>
<comment type="caution">
    <text evidence="1">The sequence shown here is derived from an EMBL/GenBank/DDBJ whole genome shotgun (WGS) entry which is preliminary data.</text>
</comment>
<organism evidence="1 2">
    <name type="scientific">Potamilus streckersoni</name>
    <dbReference type="NCBI Taxonomy" id="2493646"/>
    <lineage>
        <taxon>Eukaryota</taxon>
        <taxon>Metazoa</taxon>
        <taxon>Spiralia</taxon>
        <taxon>Lophotrochozoa</taxon>
        <taxon>Mollusca</taxon>
        <taxon>Bivalvia</taxon>
        <taxon>Autobranchia</taxon>
        <taxon>Heteroconchia</taxon>
        <taxon>Palaeoheterodonta</taxon>
        <taxon>Unionida</taxon>
        <taxon>Unionoidea</taxon>
        <taxon>Unionidae</taxon>
        <taxon>Ambleminae</taxon>
        <taxon>Lampsilini</taxon>
        <taxon>Potamilus</taxon>
    </lineage>
</organism>